<accession>A0ABY7QEF6</accession>
<keyword evidence="2" id="KW-1185">Reference proteome</keyword>
<dbReference type="SUPFAM" id="SSF160631">
    <property type="entry name" value="SMI1/KNR4-like"/>
    <property type="match status" value="1"/>
</dbReference>
<evidence type="ECO:0000313" key="2">
    <source>
        <dbReference type="Proteomes" id="UP001212821"/>
    </source>
</evidence>
<dbReference type="EMBL" id="CP115450">
    <property type="protein sequence ID" value="WBP91111.1"/>
    <property type="molecule type" value="Genomic_DNA"/>
</dbReference>
<dbReference type="RefSeq" id="WP_270150278.1">
    <property type="nucleotide sequence ID" value="NZ_CP115450.1"/>
</dbReference>
<gene>
    <name evidence="1" type="ORF">O1G21_38045</name>
</gene>
<protein>
    <submittedName>
        <fullName evidence="1">SMI1/KNR4 family protein</fullName>
    </submittedName>
</protein>
<evidence type="ECO:0000313" key="1">
    <source>
        <dbReference type="EMBL" id="WBP91111.1"/>
    </source>
</evidence>
<dbReference type="Proteomes" id="UP001212821">
    <property type="component" value="Chromosome"/>
</dbReference>
<sequence length="175" mass="19918">MLWLTNLVDAVGWRGPQSQIAWDSVEGALGIGLPGAYKEYAEVFGRGEFCGFIDVYAPDFSDHPQGIVERALHLADQAADNPWIAEFFEPYGVYPRPGGLLQWGSSEVGDSFFWRTCVNDPDEWEIIVKEEGEESWLTYRMSVPEFLWRMMKDPEMGSMYIGDKLDVLSFSPVQY</sequence>
<dbReference type="InterPro" id="IPR037883">
    <property type="entry name" value="Knr4/Smi1-like_sf"/>
</dbReference>
<reference evidence="2" key="1">
    <citation type="submission" date="2022-12" db="EMBL/GenBank/DDBJ databases">
        <authorList>
            <person name="Mo P."/>
        </authorList>
    </citation>
    <scope>NUCLEOTIDE SEQUENCE [LARGE SCALE GENOMIC DNA]</scope>
    <source>
        <strain evidence="2">HUAS 3-15</strain>
    </source>
</reference>
<organism evidence="1 2">
    <name type="scientific">Kitasatospora cathayae</name>
    <dbReference type="NCBI Taxonomy" id="3004092"/>
    <lineage>
        <taxon>Bacteria</taxon>
        <taxon>Bacillati</taxon>
        <taxon>Actinomycetota</taxon>
        <taxon>Actinomycetes</taxon>
        <taxon>Kitasatosporales</taxon>
        <taxon>Streptomycetaceae</taxon>
        <taxon>Kitasatospora</taxon>
    </lineage>
</organism>
<name>A0ABY7QEF6_9ACTN</name>
<proteinExistence type="predicted"/>